<dbReference type="AlphaFoldDB" id="A0A2H1VET5"/>
<dbReference type="EMBL" id="ODYU01001914">
    <property type="protein sequence ID" value="SOQ38784.1"/>
    <property type="molecule type" value="Genomic_DNA"/>
</dbReference>
<organism evidence="2">
    <name type="scientific">Spodoptera frugiperda</name>
    <name type="common">Fall armyworm</name>
    <dbReference type="NCBI Taxonomy" id="7108"/>
    <lineage>
        <taxon>Eukaryota</taxon>
        <taxon>Metazoa</taxon>
        <taxon>Ecdysozoa</taxon>
        <taxon>Arthropoda</taxon>
        <taxon>Hexapoda</taxon>
        <taxon>Insecta</taxon>
        <taxon>Pterygota</taxon>
        <taxon>Neoptera</taxon>
        <taxon>Endopterygota</taxon>
        <taxon>Lepidoptera</taxon>
        <taxon>Glossata</taxon>
        <taxon>Ditrysia</taxon>
        <taxon>Noctuoidea</taxon>
        <taxon>Noctuidae</taxon>
        <taxon>Amphipyrinae</taxon>
        <taxon>Spodoptera</taxon>
    </lineage>
</organism>
<dbReference type="Pfam" id="PF21530">
    <property type="entry name" value="Pif1_2B_dom"/>
    <property type="match status" value="1"/>
</dbReference>
<dbReference type="InterPro" id="IPR049163">
    <property type="entry name" value="Pif1-like_2B_dom"/>
</dbReference>
<dbReference type="SUPFAM" id="SSF52540">
    <property type="entry name" value="P-loop containing nucleoside triphosphate hydrolases"/>
    <property type="match status" value="1"/>
</dbReference>
<dbReference type="InterPro" id="IPR027417">
    <property type="entry name" value="P-loop_NTPase"/>
</dbReference>
<evidence type="ECO:0000259" key="1">
    <source>
        <dbReference type="Pfam" id="PF21530"/>
    </source>
</evidence>
<name>A0A2H1VET5_SPOFR</name>
<reference evidence="2" key="1">
    <citation type="submission" date="2016-07" db="EMBL/GenBank/DDBJ databases">
        <authorList>
            <person name="Bretaudeau A."/>
        </authorList>
    </citation>
    <scope>NUCLEOTIDE SEQUENCE</scope>
    <source>
        <strain evidence="2">Rice</strain>
        <tissue evidence="2">Whole body</tissue>
    </source>
</reference>
<evidence type="ECO:0000313" key="2">
    <source>
        <dbReference type="EMBL" id="SOQ38784.1"/>
    </source>
</evidence>
<protein>
    <submittedName>
        <fullName evidence="2">SFRICE_040210</fullName>
    </submittedName>
</protein>
<sequence length="203" mass="23383">MLKSFQSYYWRSVTVYIRKNKEKLFSLKTYAAKFHQYETSFQRKVYGNPTQILTCENSWLCERAILTPQNDQAAAIKAAILSLVAGDNVEYISINRVMEERKSTSYPVEFLESLRVPRLPAHKIKLKIGVPIMLLRNLSPPKLCNGTRLKVTTKSDRSRDFNRVRKSFKRIQFPVSLCFAMTINKAQGQTLKVVGVDKSQQAK</sequence>
<dbReference type="PANTHER" id="PTHR23274">
    <property type="entry name" value="DNA HELICASE-RELATED"/>
    <property type="match status" value="1"/>
</dbReference>
<proteinExistence type="predicted"/>
<dbReference type="PANTHER" id="PTHR23274:SF50">
    <property type="entry name" value="ATP-DEPENDENT DNA HELICASE"/>
    <property type="match status" value="1"/>
</dbReference>
<gene>
    <name evidence="2" type="ORF">SFRICE_040210</name>
</gene>
<feature type="domain" description="DNA helicase Pif1-like 2B" evidence="1">
    <location>
        <begin position="109"/>
        <end position="152"/>
    </location>
</feature>
<dbReference type="GO" id="GO:0006260">
    <property type="term" value="P:DNA replication"/>
    <property type="evidence" value="ECO:0007669"/>
    <property type="project" value="TreeGrafter"/>
</dbReference>
<accession>A0A2H1VET5</accession>
<dbReference type="GO" id="GO:0005657">
    <property type="term" value="C:replication fork"/>
    <property type="evidence" value="ECO:0007669"/>
    <property type="project" value="TreeGrafter"/>
</dbReference>